<dbReference type="AlphaFoldDB" id="A0A0E9P8T1"/>
<dbReference type="EMBL" id="GBXM01107875">
    <property type="protein sequence ID" value="JAH00702.1"/>
    <property type="molecule type" value="Transcribed_RNA"/>
</dbReference>
<protein>
    <submittedName>
        <fullName evidence="1">Uncharacterized protein</fullName>
    </submittedName>
</protein>
<reference evidence="1" key="2">
    <citation type="journal article" date="2015" name="Fish Shellfish Immunol.">
        <title>Early steps in the European eel (Anguilla anguilla)-Vibrio vulnificus interaction in the gills: Role of the RtxA13 toxin.</title>
        <authorList>
            <person name="Callol A."/>
            <person name="Pajuelo D."/>
            <person name="Ebbesson L."/>
            <person name="Teles M."/>
            <person name="MacKenzie S."/>
            <person name="Amaro C."/>
        </authorList>
    </citation>
    <scope>NUCLEOTIDE SEQUENCE</scope>
</reference>
<proteinExistence type="predicted"/>
<name>A0A0E9P8T1_ANGAN</name>
<sequence>MCKFYSIHVVFMYTLNANRIHKRKV</sequence>
<accession>A0A0E9P8T1</accession>
<reference evidence="1" key="1">
    <citation type="submission" date="2014-11" db="EMBL/GenBank/DDBJ databases">
        <authorList>
            <person name="Amaro Gonzalez C."/>
        </authorList>
    </citation>
    <scope>NUCLEOTIDE SEQUENCE</scope>
</reference>
<organism evidence="1">
    <name type="scientific">Anguilla anguilla</name>
    <name type="common">European freshwater eel</name>
    <name type="synonym">Muraena anguilla</name>
    <dbReference type="NCBI Taxonomy" id="7936"/>
    <lineage>
        <taxon>Eukaryota</taxon>
        <taxon>Metazoa</taxon>
        <taxon>Chordata</taxon>
        <taxon>Craniata</taxon>
        <taxon>Vertebrata</taxon>
        <taxon>Euteleostomi</taxon>
        <taxon>Actinopterygii</taxon>
        <taxon>Neopterygii</taxon>
        <taxon>Teleostei</taxon>
        <taxon>Anguilliformes</taxon>
        <taxon>Anguillidae</taxon>
        <taxon>Anguilla</taxon>
    </lineage>
</organism>
<evidence type="ECO:0000313" key="1">
    <source>
        <dbReference type="EMBL" id="JAH00702.1"/>
    </source>
</evidence>